<feature type="compositionally biased region" description="Acidic residues" evidence="1">
    <location>
        <begin position="492"/>
        <end position="505"/>
    </location>
</feature>
<dbReference type="KEGG" id="cci:CC1G_12785"/>
<dbReference type="STRING" id="240176.A8PHU2"/>
<feature type="compositionally biased region" description="Acidic residues" evidence="1">
    <location>
        <begin position="542"/>
        <end position="570"/>
    </location>
</feature>
<feature type="compositionally biased region" description="Basic residues" evidence="1">
    <location>
        <begin position="30"/>
        <end position="40"/>
    </location>
</feature>
<dbReference type="RefSeq" id="XP_001841465.2">
    <property type="nucleotide sequence ID" value="XM_001841413.2"/>
</dbReference>
<organism evidence="2 3">
    <name type="scientific">Coprinopsis cinerea (strain Okayama-7 / 130 / ATCC MYA-4618 / FGSC 9003)</name>
    <name type="common">Inky cap fungus</name>
    <name type="synonym">Hormographiella aspergillata</name>
    <dbReference type="NCBI Taxonomy" id="240176"/>
    <lineage>
        <taxon>Eukaryota</taxon>
        <taxon>Fungi</taxon>
        <taxon>Dikarya</taxon>
        <taxon>Basidiomycota</taxon>
        <taxon>Agaricomycotina</taxon>
        <taxon>Agaricomycetes</taxon>
        <taxon>Agaricomycetidae</taxon>
        <taxon>Agaricales</taxon>
        <taxon>Agaricineae</taxon>
        <taxon>Psathyrellaceae</taxon>
        <taxon>Coprinopsis</taxon>
    </lineage>
</organism>
<feature type="compositionally biased region" description="Basic and acidic residues" evidence="1">
    <location>
        <begin position="1179"/>
        <end position="1193"/>
    </location>
</feature>
<dbReference type="InParanoid" id="A8PHU2"/>
<dbReference type="OMA" id="KHTRRED"/>
<keyword evidence="3" id="KW-1185">Reference proteome</keyword>
<name>A8PHU2_COPC7</name>
<sequence length="1554" mass="174508">MARTRSASRETGEQPVDPNEEGWIQTGRDGKHRPARKTRVRQQSLVQSAWDRSCSNTRNTQASASIQPAPKRLPVPPRPFVLVPHVSTLKAGKKTNTNAKVSRTRGASGSSSRKETYATIANLHSPDRLPVIPEGSSPLEPQPESSGTKHDTKHDRRELSATSQGKMVNSSEDGDQAKAMKAKQTNHGNEQSNRNSKKKARNEGLNTADGKEPTSAARQVSGMLSKAAPTKFATADSRGEALKRDDTVDSFVIPSSPTPGPSGRLRLRSSPRPEKQPFHRYKAWDDEWELFGYEYQRTRTVPDHALSSMEKPTGDILQLKLPPASRIPGPDEPVHFYYGRQWPQGYHTSGVGFLGKGNQGERMAALQKYITIVSWYNCVSRQREQLPEGYTAPQAPISMTLMDIEKDIFRAIRANSTLLLQIEAPDGRPKHGRPGSPLGFRYSIPTSRGKPNGGDACHQAGYDEVEGIHSNGDVDEGGEEMAEVVEEMEVEEMEMDEMDVDEDQPDTQPYDRYSSPITGDEIGDHNEVESPARLSPVPAGMDPDDPFVEGGEEGGEQLGEGGEEQGDEDKDEHHLQESSDEGSSYSETVRQQRRHNRSRRSSPSEPRGDNESESLQGLTESKGKGKAPARAPSPIRNLRETDIAPERYAPPLPAFSREQSAREVAAECRDIVEYGAYITGKSPEGFLALMGYDRHPDSSRKPQPWNKYRQLEKLTAEEEGRPVPTQDDMKAEYDRLYKELSKQEKDQLVAKWNEQIQTILKSRRTDNVEDQEVMHLIKESQAMMNRISNSGKLEGILYVLGVESGYTGVSRVVVGSSLMEELLDDDDADIRQTIDRAAITVSAVKTGVMEASQAKLSEVLGLRKASRTSDEDPVPKAAKQETKSMKRPGGSTKTEPSTDTLWGLFEESACRQPDIPEEIYNLPPRKPAKGRVDWRILMSEPVFNKVRFWLRKQGENDRDWGVRYKRFLEQGLYCVATDQSEPPATGFHVALVDYLASKNKMLEGYPATCPVPGRDTMGVELQHLWGANAFEVVEVMFGRKEGWKMRIVDIPEHLRRIERDDTNPEYLNIPIITANDASGRVTKVMARVSDARCWFIQEVCKEAVIRKYTNHPDYRDRSLPIKESLKKWPVKLSKSARMMKKEVKLEESEHSGLGSLGHATERDTTAVESSGAPSGGGGDHNHKENHDMPHESGHTFGASDDDDPHNDYHPPRHDHNDPHNDYDDSRNNYEDPHNDYEDPHNDYDDSRNDYEGRRNDYEGRRNDYEGRRNDYEGRRNDYEGRRNDYEGRRNVYEGPHNVYEGPHNVYDDVRVNSCNRRSDGQESDRPASYGKWSFCEDEQTCEPEGGMRNFAPRHGVAYSAAGNRPYGGQRTQEPHVQLRVARPVNVPNRDARRPEGRFPTSNHREHREYQCVPHRPQVQPSPSSHSSRPHPARMSPSPRNVVRPPGQQASRLGYDTEATVGHVLKLLGIHGKGAPKRKAGGDDVAESEVQAHQRQPLQPLDQINPSRNIVGRGYTSTSRGEPSRGGPLQKTYEGQTPADYEQQGHLRPSKRMRM</sequence>
<evidence type="ECO:0000313" key="2">
    <source>
        <dbReference type="EMBL" id="EAU80352.2"/>
    </source>
</evidence>
<gene>
    <name evidence="2" type="ORF">CC1G_12785</name>
</gene>
<feature type="compositionally biased region" description="Basic and acidic residues" evidence="1">
    <location>
        <begin position="237"/>
        <end position="247"/>
    </location>
</feature>
<feature type="compositionally biased region" description="Polar residues" evidence="1">
    <location>
        <begin position="160"/>
        <end position="171"/>
    </location>
</feature>
<reference evidence="2 3" key="1">
    <citation type="journal article" date="2010" name="Proc. Natl. Acad. Sci. U.S.A.">
        <title>Insights into evolution of multicellular fungi from the assembled chromosomes of the mushroom Coprinopsis cinerea (Coprinus cinereus).</title>
        <authorList>
            <person name="Stajich J.E."/>
            <person name="Wilke S.K."/>
            <person name="Ahren D."/>
            <person name="Au C.H."/>
            <person name="Birren B.W."/>
            <person name="Borodovsky M."/>
            <person name="Burns C."/>
            <person name="Canback B."/>
            <person name="Casselton L.A."/>
            <person name="Cheng C.K."/>
            <person name="Deng J."/>
            <person name="Dietrich F.S."/>
            <person name="Fargo D.C."/>
            <person name="Farman M.L."/>
            <person name="Gathman A.C."/>
            <person name="Goldberg J."/>
            <person name="Guigo R."/>
            <person name="Hoegger P.J."/>
            <person name="Hooker J.B."/>
            <person name="Huggins A."/>
            <person name="James T.Y."/>
            <person name="Kamada T."/>
            <person name="Kilaru S."/>
            <person name="Kodira C."/>
            <person name="Kues U."/>
            <person name="Kupfer D."/>
            <person name="Kwan H.S."/>
            <person name="Lomsadze A."/>
            <person name="Li W."/>
            <person name="Lilly W.W."/>
            <person name="Ma L.J."/>
            <person name="Mackey A.J."/>
            <person name="Manning G."/>
            <person name="Martin F."/>
            <person name="Muraguchi H."/>
            <person name="Natvig D.O."/>
            <person name="Palmerini H."/>
            <person name="Ramesh M.A."/>
            <person name="Rehmeyer C.J."/>
            <person name="Roe B.A."/>
            <person name="Shenoy N."/>
            <person name="Stanke M."/>
            <person name="Ter-Hovhannisyan V."/>
            <person name="Tunlid A."/>
            <person name="Velagapudi R."/>
            <person name="Vision T.J."/>
            <person name="Zeng Q."/>
            <person name="Zolan M.E."/>
            <person name="Pukkila P.J."/>
        </authorList>
    </citation>
    <scope>NUCLEOTIDE SEQUENCE [LARGE SCALE GENOMIC DNA]</scope>
    <source>
        <strain evidence="3">Okayama-7 / 130 / ATCC MYA-4618 / FGSC 9003</strain>
    </source>
</reference>
<feature type="compositionally biased region" description="Polar residues" evidence="1">
    <location>
        <begin position="1490"/>
        <end position="1507"/>
    </location>
</feature>
<feature type="region of interest" description="Disordered" evidence="1">
    <location>
        <begin position="1"/>
        <end position="276"/>
    </location>
</feature>
<feature type="region of interest" description="Disordered" evidence="1">
    <location>
        <begin position="1469"/>
        <end position="1554"/>
    </location>
</feature>
<dbReference type="Proteomes" id="UP000001861">
    <property type="component" value="Unassembled WGS sequence"/>
</dbReference>
<feature type="region of interest" description="Disordered" evidence="1">
    <location>
        <begin position="864"/>
        <end position="897"/>
    </location>
</feature>
<comment type="caution">
    <text evidence="2">The sequence shown here is derived from an EMBL/GenBank/DDBJ whole genome shotgun (WGS) entry which is preliminary data.</text>
</comment>
<feature type="compositionally biased region" description="Basic and acidic residues" evidence="1">
    <location>
        <begin position="867"/>
        <end position="884"/>
    </location>
</feature>
<feature type="region of interest" description="Disordered" evidence="1">
    <location>
        <begin position="1358"/>
        <end position="1456"/>
    </location>
</feature>
<evidence type="ECO:0000313" key="3">
    <source>
        <dbReference type="Proteomes" id="UP000001861"/>
    </source>
</evidence>
<dbReference type="GeneID" id="6018172"/>
<feature type="compositionally biased region" description="Basic and acidic residues" evidence="1">
    <location>
        <begin position="147"/>
        <end position="159"/>
    </location>
</feature>
<dbReference type="EMBL" id="AACS02000017">
    <property type="protein sequence ID" value="EAU80352.2"/>
    <property type="molecule type" value="Genomic_DNA"/>
</dbReference>
<feature type="compositionally biased region" description="Polar residues" evidence="1">
    <location>
        <begin position="183"/>
        <end position="194"/>
    </location>
</feature>
<feature type="compositionally biased region" description="Polar residues" evidence="1">
    <location>
        <begin position="53"/>
        <end position="66"/>
    </location>
</feature>
<dbReference type="VEuPathDB" id="FungiDB:CC1G_12785"/>
<protein>
    <submittedName>
        <fullName evidence="2">Uncharacterized protein</fullName>
    </submittedName>
</protein>
<feature type="compositionally biased region" description="Basic and acidic residues" evidence="1">
    <location>
        <begin position="1139"/>
        <end position="1150"/>
    </location>
</feature>
<dbReference type="HOGENOM" id="CLU_246235_0_0_1"/>
<feature type="compositionally biased region" description="Low complexity" evidence="1">
    <location>
        <begin position="1413"/>
        <end position="1426"/>
    </location>
</feature>
<proteinExistence type="predicted"/>
<feature type="compositionally biased region" description="Basic and acidic residues" evidence="1">
    <location>
        <begin position="1389"/>
        <end position="1409"/>
    </location>
</feature>
<feature type="compositionally biased region" description="Low complexity" evidence="1">
    <location>
        <begin position="261"/>
        <end position="270"/>
    </location>
</feature>
<feature type="compositionally biased region" description="Basic and acidic residues" evidence="1">
    <location>
        <begin position="1205"/>
        <end position="1291"/>
    </location>
</feature>
<accession>A8PHU2</accession>
<feature type="region of interest" description="Disordered" evidence="1">
    <location>
        <begin position="1139"/>
        <end position="1305"/>
    </location>
</feature>
<evidence type="ECO:0000256" key="1">
    <source>
        <dbReference type="SAM" id="MobiDB-lite"/>
    </source>
</evidence>
<feature type="region of interest" description="Disordered" evidence="1">
    <location>
        <begin position="492"/>
        <end position="662"/>
    </location>
</feature>
<feature type="compositionally biased region" description="Basic residues" evidence="1">
    <location>
        <begin position="591"/>
        <end position="600"/>
    </location>
</feature>